<dbReference type="EMBL" id="KZ107853">
    <property type="protein sequence ID" value="OSS45643.1"/>
    <property type="molecule type" value="Genomic_DNA"/>
</dbReference>
<dbReference type="Proteomes" id="UP000193240">
    <property type="component" value="Unassembled WGS sequence"/>
</dbReference>
<organism evidence="1 2">
    <name type="scientific">Epicoccum nigrum</name>
    <name type="common">Soil fungus</name>
    <name type="synonym">Epicoccum purpurascens</name>
    <dbReference type="NCBI Taxonomy" id="105696"/>
    <lineage>
        <taxon>Eukaryota</taxon>
        <taxon>Fungi</taxon>
        <taxon>Dikarya</taxon>
        <taxon>Ascomycota</taxon>
        <taxon>Pezizomycotina</taxon>
        <taxon>Dothideomycetes</taxon>
        <taxon>Pleosporomycetidae</taxon>
        <taxon>Pleosporales</taxon>
        <taxon>Pleosporineae</taxon>
        <taxon>Didymellaceae</taxon>
        <taxon>Epicoccum</taxon>
    </lineage>
</organism>
<evidence type="ECO:0000313" key="2">
    <source>
        <dbReference type="Proteomes" id="UP000193240"/>
    </source>
</evidence>
<sequence length="187" mass="21157">MFGLQYCCIHKLRFNEITLISTSAICVSTPRRTLGDPSFSPAFLANAGDQVHAHAAEELHITSPSRHTPAWNSLDRHTGRRVLLPKIFSVYSMEIFIGESGQRHSRSSTPACEMRLLMQVRRKCRAHKTLRRSFCRPASHSLEIDAQFRCNVKACSPGMSSSLRVVQSLRDIGRMTKNGHILRHSWT</sequence>
<gene>
    <name evidence="1" type="ORF">B5807_09487</name>
</gene>
<name>A0A1Y2LNU9_EPING</name>
<reference evidence="1 2" key="1">
    <citation type="journal article" date="2017" name="Genome Announc.">
        <title>Genome sequence of the saprophytic ascomycete Epicoccum nigrum ICMP 19927 strain isolated from New Zealand.</title>
        <authorList>
            <person name="Fokin M."/>
            <person name="Fleetwood D."/>
            <person name="Weir B.S."/>
            <person name="Villas-Boas S.G."/>
        </authorList>
    </citation>
    <scope>NUCLEOTIDE SEQUENCE [LARGE SCALE GENOMIC DNA]</scope>
    <source>
        <strain evidence="1 2">ICMP 19927</strain>
    </source>
</reference>
<keyword evidence="2" id="KW-1185">Reference proteome</keyword>
<evidence type="ECO:0000313" key="1">
    <source>
        <dbReference type="EMBL" id="OSS45643.1"/>
    </source>
</evidence>
<dbReference type="AlphaFoldDB" id="A0A1Y2LNU9"/>
<proteinExistence type="predicted"/>
<protein>
    <submittedName>
        <fullName evidence="1">Uncharacterized protein</fullName>
    </submittedName>
</protein>
<accession>A0A1Y2LNU9</accession>
<dbReference type="InParanoid" id="A0A1Y2LNU9"/>